<keyword evidence="1" id="KW-0472">Membrane</keyword>
<keyword evidence="1" id="KW-0812">Transmembrane</keyword>
<feature type="transmembrane region" description="Helical" evidence="1">
    <location>
        <begin position="98"/>
        <end position="114"/>
    </location>
</feature>
<protein>
    <submittedName>
        <fullName evidence="2">Putative 39s ribosomal protein l39</fullName>
    </submittedName>
</protein>
<evidence type="ECO:0000313" key="2">
    <source>
        <dbReference type="EMBL" id="JAA70425.1"/>
    </source>
</evidence>
<organism evidence="2">
    <name type="scientific">Ixodes ricinus</name>
    <name type="common">Common tick</name>
    <name type="synonym">Acarus ricinus</name>
    <dbReference type="NCBI Taxonomy" id="34613"/>
    <lineage>
        <taxon>Eukaryota</taxon>
        <taxon>Metazoa</taxon>
        <taxon>Ecdysozoa</taxon>
        <taxon>Arthropoda</taxon>
        <taxon>Chelicerata</taxon>
        <taxon>Arachnida</taxon>
        <taxon>Acari</taxon>
        <taxon>Parasitiformes</taxon>
        <taxon>Ixodida</taxon>
        <taxon>Ixodoidea</taxon>
        <taxon>Ixodidae</taxon>
        <taxon>Ixodinae</taxon>
        <taxon>Ixodes</taxon>
    </lineage>
</organism>
<dbReference type="GO" id="GO:0005840">
    <property type="term" value="C:ribosome"/>
    <property type="evidence" value="ECO:0007669"/>
    <property type="project" value="UniProtKB-KW"/>
</dbReference>
<accession>A0A0K8RH07</accession>
<keyword evidence="2" id="KW-0689">Ribosomal protein</keyword>
<keyword evidence="2" id="KW-0687">Ribonucleoprotein</keyword>
<dbReference type="EMBL" id="GADI01003383">
    <property type="protein sequence ID" value="JAA70425.1"/>
    <property type="molecule type" value="mRNA"/>
</dbReference>
<keyword evidence="1" id="KW-1133">Transmembrane helix</keyword>
<sequence>MRQLPVSRNGDLLPSVFSPSQTARQVHPGTIKNAAKCITLRTFLGNNYALAHLNPLLTKDGCHPCHPIQTIKSDHKCDSRFSFGVVLARSLADGKTPLLFYVPCVVCSFVLLFVEERKLHLAKKKKSSCLRAFTLKQHGFDAEVRFSRQRYMKPSFLKRINAQECVTK</sequence>
<proteinExistence type="evidence at transcript level"/>
<reference evidence="2" key="1">
    <citation type="submission" date="2012-12" db="EMBL/GenBank/DDBJ databases">
        <title>Identification and characterization of a phenylalanine ammonia-lyase gene family in Isatis indigotica Fort.</title>
        <authorList>
            <person name="Liu Q."/>
            <person name="Chen J."/>
            <person name="Zhou X."/>
            <person name="Di P."/>
            <person name="Xiao Y."/>
            <person name="Xuan H."/>
            <person name="Zhang L."/>
            <person name="Chen W."/>
        </authorList>
    </citation>
    <scope>NUCLEOTIDE SEQUENCE</scope>
    <source>
        <tissue evidence="2">Salivary gland</tissue>
    </source>
</reference>
<dbReference type="AlphaFoldDB" id="A0A0K8RH07"/>
<evidence type="ECO:0000256" key="1">
    <source>
        <dbReference type="SAM" id="Phobius"/>
    </source>
</evidence>
<name>A0A0K8RH07_IXORI</name>